<dbReference type="Pfam" id="PF07714">
    <property type="entry name" value="PK_Tyr_Ser-Thr"/>
    <property type="match status" value="1"/>
</dbReference>
<feature type="chain" id="PRO_5035425859" description="Protein kinase domain-containing protein" evidence="3">
    <location>
        <begin position="24"/>
        <end position="684"/>
    </location>
</feature>
<dbReference type="InterPro" id="IPR001245">
    <property type="entry name" value="Ser-Thr/Tyr_kinase_cat_dom"/>
</dbReference>
<feature type="compositionally biased region" description="Polar residues" evidence="1">
    <location>
        <begin position="581"/>
        <end position="592"/>
    </location>
</feature>
<gene>
    <name evidence="5" type="ORF">Poli38472_010818</name>
</gene>
<feature type="region of interest" description="Disordered" evidence="1">
    <location>
        <begin position="516"/>
        <end position="548"/>
    </location>
</feature>
<keyword evidence="3" id="KW-0732">Signal</keyword>
<evidence type="ECO:0000313" key="6">
    <source>
        <dbReference type="Proteomes" id="UP000794436"/>
    </source>
</evidence>
<feature type="domain" description="Protein kinase" evidence="4">
    <location>
        <begin position="235"/>
        <end position="517"/>
    </location>
</feature>
<proteinExistence type="predicted"/>
<dbReference type="InterPro" id="IPR051681">
    <property type="entry name" value="Ser/Thr_Kinases-Pseudokinases"/>
</dbReference>
<evidence type="ECO:0000259" key="4">
    <source>
        <dbReference type="PROSITE" id="PS50011"/>
    </source>
</evidence>
<feature type="region of interest" description="Disordered" evidence="1">
    <location>
        <begin position="29"/>
        <end position="77"/>
    </location>
</feature>
<dbReference type="GO" id="GO:0005524">
    <property type="term" value="F:ATP binding"/>
    <property type="evidence" value="ECO:0007669"/>
    <property type="project" value="InterPro"/>
</dbReference>
<evidence type="ECO:0000256" key="3">
    <source>
        <dbReference type="SAM" id="SignalP"/>
    </source>
</evidence>
<dbReference type="PANTHER" id="PTHR44329:SF214">
    <property type="entry name" value="PROTEIN KINASE DOMAIN-CONTAINING PROTEIN"/>
    <property type="match status" value="1"/>
</dbReference>
<dbReference type="AlphaFoldDB" id="A0A8K1FFK4"/>
<name>A0A8K1FFK4_PYTOL</name>
<organism evidence="5 6">
    <name type="scientific">Pythium oligandrum</name>
    <name type="common">Mycoparasitic fungus</name>
    <dbReference type="NCBI Taxonomy" id="41045"/>
    <lineage>
        <taxon>Eukaryota</taxon>
        <taxon>Sar</taxon>
        <taxon>Stramenopiles</taxon>
        <taxon>Oomycota</taxon>
        <taxon>Peronosporomycetes</taxon>
        <taxon>Pythiales</taxon>
        <taxon>Pythiaceae</taxon>
        <taxon>Pythium</taxon>
    </lineage>
</organism>
<dbReference type="GO" id="GO:0004674">
    <property type="term" value="F:protein serine/threonine kinase activity"/>
    <property type="evidence" value="ECO:0007669"/>
    <property type="project" value="TreeGrafter"/>
</dbReference>
<feature type="transmembrane region" description="Helical" evidence="2">
    <location>
        <begin position="92"/>
        <end position="115"/>
    </location>
</feature>
<dbReference type="InterPro" id="IPR000719">
    <property type="entry name" value="Prot_kinase_dom"/>
</dbReference>
<keyword evidence="6" id="KW-1185">Reference proteome</keyword>
<dbReference type="EMBL" id="SPLM01000075">
    <property type="protein sequence ID" value="TMW61755.1"/>
    <property type="molecule type" value="Genomic_DNA"/>
</dbReference>
<feature type="region of interest" description="Disordered" evidence="1">
    <location>
        <begin position="573"/>
        <end position="662"/>
    </location>
</feature>
<keyword evidence="2" id="KW-0472">Membrane</keyword>
<feature type="compositionally biased region" description="Polar residues" evidence="1">
    <location>
        <begin position="624"/>
        <end position="638"/>
    </location>
</feature>
<dbReference type="PROSITE" id="PS50011">
    <property type="entry name" value="PROTEIN_KINASE_DOM"/>
    <property type="match status" value="1"/>
</dbReference>
<evidence type="ECO:0000256" key="2">
    <source>
        <dbReference type="SAM" id="Phobius"/>
    </source>
</evidence>
<comment type="caution">
    <text evidence="5">The sequence shown here is derived from an EMBL/GenBank/DDBJ whole genome shotgun (WGS) entry which is preliminary data.</text>
</comment>
<keyword evidence="2" id="KW-1133">Transmembrane helix</keyword>
<reference evidence="5" key="1">
    <citation type="submission" date="2019-03" db="EMBL/GenBank/DDBJ databases">
        <title>Long read genome sequence of the mycoparasitic Pythium oligandrum ATCC 38472 isolated from sugarbeet rhizosphere.</title>
        <authorList>
            <person name="Gaulin E."/>
        </authorList>
    </citation>
    <scope>NUCLEOTIDE SEQUENCE</scope>
    <source>
        <strain evidence="5">ATCC 38472_TT</strain>
    </source>
</reference>
<dbReference type="PANTHER" id="PTHR44329">
    <property type="entry name" value="SERINE/THREONINE-PROTEIN KINASE TNNI3K-RELATED"/>
    <property type="match status" value="1"/>
</dbReference>
<feature type="compositionally biased region" description="Low complexity" evidence="1">
    <location>
        <begin position="43"/>
        <end position="62"/>
    </location>
</feature>
<sequence>MKLLAAAAACCVVSSSPIVPVGAVEQNERSHRELQTSSHMWVSSTAGSSSSTPKPGATSTSSHIWVASPEPTKKQTMGEEPTFLGFFKTEKLYMGLSLAAPAIFILYKFFLFVYFMRYGRRQLDNEISMPAEDPSLNTITSNDDEERHQMAVAIGSNSIAKPPMSPRKNESVLSDNAVSVAAPISRDQRAYNQNGANFWIEEELQAWRIDFQQLKTMKCITTTVNQRRHAQPANQSVLDAISAGPSASEMWLATYYAMDSEQSERLVVLKWISPQLQNTETQQEKLKMEIRRQAKLRHPNIATFYGISWSPETNLVAVTEYMARGDLRQWLHRKAAKEAGRWSATKLKILLDITNAIVYMHNFQPRIIHGNLNSRNVLLNDKMQAKLSDFGASTERLTDREIMAYNQVGSGRWISPEALIGRDGMDLVSDAMDVYALGILMVELDTHELPFSDLMQADRSQLPETDILQLIASGALTPTLTPTCHPRIQELVNACTQYNPQKRPSSRDIARVLRKAVEEAQARPSSDRVSHASSRSTSSRQAPPPVAIPVAAPAPAQATPAQKAPAYAAPAQKAPAYVAPSQSSTSSYNDWRSTSDRMTSDSYSEWRNTDRKPAAKPAAQPEPTSFSTAMGTQNQRLTSDYGDALRNTGRSTDMYGDWRGTERLTDGSYRATNERDTENLWNHV</sequence>
<dbReference type="Gene3D" id="1.10.510.10">
    <property type="entry name" value="Transferase(Phosphotransferase) domain 1"/>
    <property type="match status" value="1"/>
</dbReference>
<evidence type="ECO:0000313" key="5">
    <source>
        <dbReference type="EMBL" id="TMW61755.1"/>
    </source>
</evidence>
<dbReference type="Proteomes" id="UP000794436">
    <property type="component" value="Unassembled WGS sequence"/>
</dbReference>
<feature type="compositionally biased region" description="Basic and acidic residues" evidence="1">
    <location>
        <begin position="516"/>
        <end position="530"/>
    </location>
</feature>
<feature type="signal peptide" evidence="3">
    <location>
        <begin position="1"/>
        <end position="23"/>
    </location>
</feature>
<dbReference type="SUPFAM" id="SSF56112">
    <property type="entry name" value="Protein kinase-like (PK-like)"/>
    <property type="match status" value="1"/>
</dbReference>
<evidence type="ECO:0000256" key="1">
    <source>
        <dbReference type="SAM" id="MobiDB-lite"/>
    </source>
</evidence>
<feature type="compositionally biased region" description="Low complexity" evidence="1">
    <location>
        <begin position="531"/>
        <end position="541"/>
    </location>
</feature>
<dbReference type="OrthoDB" id="4062651at2759"/>
<keyword evidence="2" id="KW-0812">Transmembrane</keyword>
<protein>
    <recommendedName>
        <fullName evidence="4">Protein kinase domain-containing protein</fullName>
    </recommendedName>
</protein>
<dbReference type="InterPro" id="IPR011009">
    <property type="entry name" value="Kinase-like_dom_sf"/>
</dbReference>
<accession>A0A8K1FFK4</accession>